<evidence type="ECO:0000256" key="1">
    <source>
        <dbReference type="SAM" id="Phobius"/>
    </source>
</evidence>
<evidence type="ECO:0000313" key="2">
    <source>
        <dbReference type="EMBL" id="MBK2065367.1"/>
    </source>
</evidence>
<feature type="transmembrane region" description="Helical" evidence="1">
    <location>
        <begin position="108"/>
        <end position="129"/>
    </location>
</feature>
<dbReference type="AlphaFoldDB" id="A0A9Q2QHU3"/>
<dbReference type="RefSeq" id="WP_159184838.1">
    <property type="nucleotide sequence ID" value="NZ_JACVJL010000101.1"/>
</dbReference>
<dbReference type="GeneID" id="93255720"/>
<name>A0A9Q2QHU3_9GAMM</name>
<reference evidence="2 3" key="1">
    <citation type="submission" date="2020-09" db="EMBL/GenBank/DDBJ databases">
        <title>Development of specific Francisella tularensis PCR assay based on in-depth characterization of family Francisellaceae.</title>
        <authorList>
            <person name="Ohrman C."/>
            <person name="Sahl J."/>
            <person name="Sjodin A."/>
            <person name="Uneklint I."/>
            <person name="Ballard R."/>
            <person name="Karlsson L."/>
            <person name="Mcdonough R."/>
            <person name="Sundell D."/>
            <person name="Soria K."/>
            <person name="Brindeflk B."/>
            <person name="Vallesi A."/>
            <person name="Ramirez-Paredes J.G."/>
            <person name="Colquhoun D."/>
            <person name="Myrtennas K."/>
            <person name="Birdsell D."/>
            <person name="Johansson A."/>
            <person name="Wagner D."/>
            <person name="Forsman M."/>
        </authorList>
    </citation>
    <scope>NUCLEOTIDE SEQUENCE [LARGE SCALE GENOMIC DNA]</scope>
    <source>
        <strain evidence="2 3">FSC1140</strain>
    </source>
</reference>
<dbReference type="Proteomes" id="UP000701999">
    <property type="component" value="Unassembled WGS sequence"/>
</dbReference>
<keyword evidence="1" id="KW-0812">Transmembrane</keyword>
<keyword evidence="3" id="KW-1185">Reference proteome</keyword>
<sequence>MKRAVFYISGFDPRGDKFYKRVFKNELSKFSKNNHLEAVFSQTNNLEYKIKSKNANSDLFLLSWIDIIQKIYQKSRLKTWYAAFVSFVVIISNKNALKNITPYKYQSFFISLVFIDLIIYGCLLLVISILLIKQLYIYAIIMLITASFIIFSYKRIIQKIIPNKIKIWVQSSISLVYFSNKYQNYFIDNAQYQASKIMEIIDANNHDEYIIISHSAGGYPLIFILNILPIEYFKKIKIITLGHCIPAYINLKHLQNYRDNIIPRLQQAKTIWLDIYSPADPVSSMLNTEKAFANLGITSQNSRFFNMYNQNTYTKLKQNPLIIHFQYIMSGDIPDNTLNFYKILTSTKPITNYDI</sequence>
<proteinExistence type="predicted"/>
<protein>
    <submittedName>
        <fullName evidence="2">Uncharacterized protein</fullName>
    </submittedName>
</protein>
<gene>
    <name evidence="2" type="ORF">IB647_06860</name>
</gene>
<organism evidence="2 3">
    <name type="scientific">Francisella noatunensis</name>
    <dbReference type="NCBI Taxonomy" id="657445"/>
    <lineage>
        <taxon>Bacteria</taxon>
        <taxon>Pseudomonadati</taxon>
        <taxon>Pseudomonadota</taxon>
        <taxon>Gammaproteobacteria</taxon>
        <taxon>Thiotrichales</taxon>
        <taxon>Francisellaceae</taxon>
        <taxon>Francisella</taxon>
    </lineage>
</organism>
<accession>A0A9Q2QHU3</accession>
<dbReference type="EMBL" id="JACVKN010000143">
    <property type="protein sequence ID" value="MBK2065367.1"/>
    <property type="molecule type" value="Genomic_DNA"/>
</dbReference>
<keyword evidence="1" id="KW-0472">Membrane</keyword>
<comment type="caution">
    <text evidence="2">The sequence shown here is derived from an EMBL/GenBank/DDBJ whole genome shotgun (WGS) entry which is preliminary data.</text>
</comment>
<keyword evidence="1" id="KW-1133">Transmembrane helix</keyword>
<evidence type="ECO:0000313" key="3">
    <source>
        <dbReference type="Proteomes" id="UP000701999"/>
    </source>
</evidence>
<feature type="transmembrane region" description="Helical" evidence="1">
    <location>
        <begin position="135"/>
        <end position="153"/>
    </location>
</feature>